<evidence type="ECO:0000256" key="3">
    <source>
        <dbReference type="ARBA" id="ARBA00022771"/>
    </source>
</evidence>
<evidence type="ECO:0000256" key="2">
    <source>
        <dbReference type="ARBA" id="ARBA00022737"/>
    </source>
</evidence>
<name>A0AAV2BT20_9ARAC</name>
<evidence type="ECO:0000313" key="9">
    <source>
        <dbReference type="Proteomes" id="UP001497382"/>
    </source>
</evidence>
<dbReference type="PROSITE" id="PS50157">
    <property type="entry name" value="ZINC_FINGER_C2H2_2"/>
    <property type="match status" value="2"/>
</dbReference>
<keyword evidence="4" id="KW-0862">Zinc</keyword>
<evidence type="ECO:0000259" key="7">
    <source>
        <dbReference type="PROSITE" id="PS50157"/>
    </source>
</evidence>
<feature type="region of interest" description="Disordered" evidence="6">
    <location>
        <begin position="716"/>
        <end position="735"/>
    </location>
</feature>
<dbReference type="InterPro" id="IPR036236">
    <property type="entry name" value="Znf_C2H2_sf"/>
</dbReference>
<feature type="compositionally biased region" description="Low complexity" evidence="6">
    <location>
        <begin position="751"/>
        <end position="762"/>
    </location>
</feature>
<evidence type="ECO:0000256" key="5">
    <source>
        <dbReference type="PROSITE-ProRule" id="PRU00042"/>
    </source>
</evidence>
<organism evidence="8 9">
    <name type="scientific">Larinioides sclopetarius</name>
    <dbReference type="NCBI Taxonomy" id="280406"/>
    <lineage>
        <taxon>Eukaryota</taxon>
        <taxon>Metazoa</taxon>
        <taxon>Ecdysozoa</taxon>
        <taxon>Arthropoda</taxon>
        <taxon>Chelicerata</taxon>
        <taxon>Arachnida</taxon>
        <taxon>Araneae</taxon>
        <taxon>Araneomorphae</taxon>
        <taxon>Entelegynae</taxon>
        <taxon>Araneoidea</taxon>
        <taxon>Araneidae</taxon>
        <taxon>Larinioides</taxon>
    </lineage>
</organism>
<evidence type="ECO:0000313" key="8">
    <source>
        <dbReference type="EMBL" id="CAL1299060.1"/>
    </source>
</evidence>
<feature type="compositionally biased region" description="Low complexity" evidence="6">
    <location>
        <begin position="684"/>
        <end position="695"/>
    </location>
</feature>
<proteinExistence type="predicted"/>
<dbReference type="SUPFAM" id="SSF57667">
    <property type="entry name" value="beta-beta-alpha zinc fingers"/>
    <property type="match status" value="2"/>
</dbReference>
<sequence length="958" mass="110048">MDFTCRGCSLSFKDQFAFFMHFFTNLCVAKQSRGTDFCPNLENENRTVLDLKHLRSEGSNVCEICGKYCWAFGGLAKHIFTHVGAMPFFCPFCQFSSLSKFHLQKHIYRHGSQARNGNQKFNPKLNKAHVCDFCNSAFTDWKDLALHYVKHLKATPFKCIQCCVMFLEERDFIIHRHLHNYSSFCELCRMPFNNRIDRLEHVLAHNQSKMFRKFTLAVPYERLMRLRANWYNDLFSGSSICDKFSLDNTNESHNFFTEENNTARFENPKGSKLVYLNYPSTQTVSQQPPELYNFSSADSFQNINFDVEENVTALSKDTLDIQEGDELILGFSEKPLEFDSLDYEKLPKRTINPLEYSNNLKPSSENELDANITVASDIFDIETKSKSSAHPIKFSNTNLKLKEPFADSPKLAGYVQNSKSCRNFSKLQCRKRKSSVRKLQHEKNFESSILRKRLLVSEDRSIDENLHKDKSDTDYNFYTMQFVTNHSKPLYDYSKPNDRKNEEVEIRGNVSHLCEVIFEEGEEDVSLNYSLFKEFTKYDSASDKILKRSVNSSISPGNYQTSSCGEWNFTYTFVDGQYKLIKIPQKFKKQQINCCKDNDKENKTVPLIDLVRNLKEVFIALDKLPSYVQDMPSFRKYIKSKKDKDGHFSSAYKKGSKLSGLSSKRRIPLKVKKTNLKSNTVENSSSDDSSVDDGSFSDCSSSADEMLHHVHAKLQTQRVCSTHKGNKTKKTASKLFAKSVPQKLVKDDSSSDYSTFSDNSSSPGKILHHPHGSSQRPMVDGTRKNAKQIFKTKKIASKLPAKCVPQKTVDYSSATETCPEFFSDSSSDISDFMHRWLFNSKRKVANNSPHKNASSSVRTKKSIPKPRRKPPCKPTRKPQSSLNSVQTRKPFVHLWKLPKSIYEKHLKGKPIMLSSLSPLIEKIEEFREKQPSTSQVLQDHTYCLPSVSSSILLEHNYC</sequence>
<feature type="region of interest" description="Disordered" evidence="6">
    <location>
        <begin position="746"/>
        <end position="785"/>
    </location>
</feature>
<feature type="domain" description="C2H2-type" evidence="7">
    <location>
        <begin position="60"/>
        <end position="87"/>
    </location>
</feature>
<keyword evidence="1" id="KW-0479">Metal-binding</keyword>
<feature type="domain" description="C2H2-type" evidence="7">
    <location>
        <begin position="129"/>
        <end position="156"/>
    </location>
</feature>
<keyword evidence="9" id="KW-1185">Reference proteome</keyword>
<evidence type="ECO:0000256" key="6">
    <source>
        <dbReference type="SAM" id="MobiDB-lite"/>
    </source>
</evidence>
<comment type="caution">
    <text evidence="8">The sequence shown here is derived from an EMBL/GenBank/DDBJ whole genome shotgun (WGS) entry which is preliminary data.</text>
</comment>
<reference evidence="8 9" key="1">
    <citation type="submission" date="2024-04" db="EMBL/GenBank/DDBJ databases">
        <authorList>
            <person name="Rising A."/>
            <person name="Reimegard J."/>
            <person name="Sonavane S."/>
            <person name="Akerstrom W."/>
            <person name="Nylinder S."/>
            <person name="Hedman E."/>
            <person name="Kallberg Y."/>
        </authorList>
    </citation>
    <scope>NUCLEOTIDE SEQUENCE [LARGE SCALE GENOMIC DNA]</scope>
</reference>
<feature type="compositionally biased region" description="Basic residues" evidence="6">
    <location>
        <begin position="858"/>
        <end position="876"/>
    </location>
</feature>
<accession>A0AAV2BT20</accession>
<dbReference type="AlphaFoldDB" id="A0AAV2BT20"/>
<evidence type="ECO:0000256" key="4">
    <source>
        <dbReference type="ARBA" id="ARBA00022833"/>
    </source>
</evidence>
<dbReference type="PROSITE" id="PS00028">
    <property type="entry name" value="ZINC_FINGER_C2H2_1"/>
    <property type="match status" value="4"/>
</dbReference>
<feature type="region of interest" description="Disordered" evidence="6">
    <location>
        <begin position="672"/>
        <end position="695"/>
    </location>
</feature>
<feature type="compositionally biased region" description="Polar residues" evidence="6">
    <location>
        <begin position="845"/>
        <end position="857"/>
    </location>
</feature>
<evidence type="ECO:0000256" key="1">
    <source>
        <dbReference type="ARBA" id="ARBA00022723"/>
    </source>
</evidence>
<dbReference type="PANTHER" id="PTHR24379">
    <property type="entry name" value="KRAB AND ZINC FINGER DOMAIN-CONTAINING"/>
    <property type="match status" value="1"/>
</dbReference>
<dbReference type="Proteomes" id="UP001497382">
    <property type="component" value="Unassembled WGS sequence"/>
</dbReference>
<dbReference type="PANTHER" id="PTHR24379:SF121">
    <property type="entry name" value="C2H2-TYPE DOMAIN-CONTAINING PROTEIN"/>
    <property type="match status" value="1"/>
</dbReference>
<keyword evidence="2" id="KW-0677">Repeat</keyword>
<keyword evidence="3 5" id="KW-0863">Zinc-finger</keyword>
<dbReference type="EMBL" id="CAXIEN010000483">
    <property type="protein sequence ID" value="CAL1299060.1"/>
    <property type="molecule type" value="Genomic_DNA"/>
</dbReference>
<protein>
    <recommendedName>
        <fullName evidence="7">C2H2-type domain-containing protein</fullName>
    </recommendedName>
</protein>
<gene>
    <name evidence="8" type="ORF">LARSCL_LOCUS21125</name>
</gene>
<dbReference type="SMART" id="SM00355">
    <property type="entry name" value="ZnF_C2H2"/>
    <property type="match status" value="6"/>
</dbReference>
<dbReference type="GO" id="GO:0008270">
    <property type="term" value="F:zinc ion binding"/>
    <property type="evidence" value="ECO:0007669"/>
    <property type="project" value="UniProtKB-KW"/>
</dbReference>
<feature type="region of interest" description="Disordered" evidence="6">
    <location>
        <begin position="843"/>
        <end position="885"/>
    </location>
</feature>
<dbReference type="Gene3D" id="3.30.160.60">
    <property type="entry name" value="Classic Zinc Finger"/>
    <property type="match status" value="2"/>
</dbReference>
<dbReference type="InterPro" id="IPR013087">
    <property type="entry name" value="Znf_C2H2_type"/>
</dbReference>